<reference evidence="3" key="2">
    <citation type="submission" date="2021-02" db="EMBL/GenBank/DDBJ databases">
        <authorList>
            <person name="Kimball J.A."/>
            <person name="Haas M.W."/>
            <person name="Macchietto M."/>
            <person name="Kono T."/>
            <person name="Duquette J."/>
            <person name="Shao M."/>
        </authorList>
    </citation>
    <scope>NUCLEOTIDE SEQUENCE</scope>
    <source>
        <tissue evidence="3">Fresh leaf tissue</tissue>
    </source>
</reference>
<proteinExistence type="predicted"/>
<accession>A0A8J5S4D0</accession>
<protein>
    <recommendedName>
        <fullName evidence="2">GST N-terminal domain-containing protein</fullName>
    </recommendedName>
</protein>
<feature type="region of interest" description="Disordered" evidence="1">
    <location>
        <begin position="169"/>
        <end position="192"/>
    </location>
</feature>
<gene>
    <name evidence="3" type="ORF">GUJ93_ZPchr0002g25439</name>
</gene>
<dbReference type="PROSITE" id="PS50404">
    <property type="entry name" value="GST_NTER"/>
    <property type="match status" value="1"/>
</dbReference>
<name>A0A8J5S4D0_ZIZPA</name>
<evidence type="ECO:0000313" key="3">
    <source>
        <dbReference type="EMBL" id="KAG8057713.1"/>
    </source>
</evidence>
<reference evidence="3" key="1">
    <citation type="journal article" date="2021" name="bioRxiv">
        <title>Whole Genome Assembly and Annotation of Northern Wild Rice, Zizania palustris L., Supports a Whole Genome Duplication in the Zizania Genus.</title>
        <authorList>
            <person name="Haas M."/>
            <person name="Kono T."/>
            <person name="Macchietto M."/>
            <person name="Millas R."/>
            <person name="McGilp L."/>
            <person name="Shao M."/>
            <person name="Duquette J."/>
            <person name="Hirsch C.N."/>
            <person name="Kimball J."/>
        </authorList>
    </citation>
    <scope>NUCLEOTIDE SEQUENCE</scope>
    <source>
        <tissue evidence="3">Fresh leaf tissue</tissue>
    </source>
</reference>
<dbReference type="InterPro" id="IPR004045">
    <property type="entry name" value="Glutathione_S-Trfase_N"/>
</dbReference>
<comment type="caution">
    <text evidence="3">The sequence shown here is derived from an EMBL/GenBank/DDBJ whole genome shotgun (WGS) entry which is preliminary data.</text>
</comment>
<dbReference type="AlphaFoldDB" id="A0A8J5S4D0"/>
<dbReference type="EMBL" id="JAAALK010000287">
    <property type="protein sequence ID" value="KAG8057713.1"/>
    <property type="molecule type" value="Genomic_DNA"/>
</dbReference>
<organism evidence="3 4">
    <name type="scientific">Zizania palustris</name>
    <name type="common">Northern wild rice</name>
    <dbReference type="NCBI Taxonomy" id="103762"/>
    <lineage>
        <taxon>Eukaryota</taxon>
        <taxon>Viridiplantae</taxon>
        <taxon>Streptophyta</taxon>
        <taxon>Embryophyta</taxon>
        <taxon>Tracheophyta</taxon>
        <taxon>Spermatophyta</taxon>
        <taxon>Magnoliopsida</taxon>
        <taxon>Liliopsida</taxon>
        <taxon>Poales</taxon>
        <taxon>Poaceae</taxon>
        <taxon>BOP clade</taxon>
        <taxon>Oryzoideae</taxon>
        <taxon>Oryzeae</taxon>
        <taxon>Zizaniinae</taxon>
        <taxon>Zizania</taxon>
    </lineage>
</organism>
<sequence>MMEQLAIEGEKQPGVVLLNCSASPFNNRVGNALTRKGVAYEEKLENLPAISSLLFSSNPILAQILVLAQIPILIVDGKPVYAKVPECAVKVWRSPAGAAGLAAMEGSKGLVAVRTLEAELGGRRYIDSEALGYVDVALVPLMTPWSLTSISMVFAWRRSARRWRCGGKGTTIEAGGKEEGEDIDSSEKQLFR</sequence>
<dbReference type="Proteomes" id="UP000729402">
    <property type="component" value="Unassembled WGS sequence"/>
</dbReference>
<feature type="domain" description="GST N-terminal" evidence="2">
    <location>
        <begin position="13"/>
        <end position="109"/>
    </location>
</feature>
<dbReference type="OrthoDB" id="202840at2759"/>
<evidence type="ECO:0000313" key="4">
    <source>
        <dbReference type="Proteomes" id="UP000729402"/>
    </source>
</evidence>
<evidence type="ECO:0000256" key="1">
    <source>
        <dbReference type="SAM" id="MobiDB-lite"/>
    </source>
</evidence>
<keyword evidence="4" id="KW-1185">Reference proteome</keyword>
<evidence type="ECO:0000259" key="2">
    <source>
        <dbReference type="PROSITE" id="PS50404"/>
    </source>
</evidence>